<dbReference type="PROSITE" id="PS50262">
    <property type="entry name" value="G_PROTEIN_RECEP_F1_2"/>
    <property type="match status" value="1"/>
</dbReference>
<feature type="transmembrane region" description="Helical" evidence="5">
    <location>
        <begin position="269"/>
        <end position="293"/>
    </location>
</feature>
<evidence type="ECO:0000256" key="5">
    <source>
        <dbReference type="SAM" id="Phobius"/>
    </source>
</evidence>
<reference evidence="7 8" key="1">
    <citation type="submission" date="2024-11" db="EMBL/GenBank/DDBJ databases">
        <title>Chromosome-level genome assembly of the freshwater bivalve Anodonta woodiana.</title>
        <authorList>
            <person name="Chen X."/>
        </authorList>
    </citation>
    <scope>NUCLEOTIDE SEQUENCE [LARGE SCALE GENOMIC DNA]</scope>
    <source>
        <strain evidence="7">MN2024</strain>
        <tissue evidence="7">Gills</tissue>
    </source>
</reference>
<evidence type="ECO:0000256" key="2">
    <source>
        <dbReference type="ARBA" id="ARBA00022692"/>
    </source>
</evidence>
<dbReference type="InterPro" id="IPR052954">
    <property type="entry name" value="GPCR-Ligand_Int"/>
</dbReference>
<evidence type="ECO:0000259" key="6">
    <source>
        <dbReference type="PROSITE" id="PS50262"/>
    </source>
</evidence>
<dbReference type="EMBL" id="JBJQND010000009">
    <property type="protein sequence ID" value="KAL3866549.1"/>
    <property type="molecule type" value="Genomic_DNA"/>
</dbReference>
<feature type="domain" description="G-protein coupled receptors family 1 profile" evidence="6">
    <location>
        <begin position="63"/>
        <end position="329"/>
    </location>
</feature>
<comment type="caution">
    <text evidence="7">The sequence shown here is derived from an EMBL/GenBank/DDBJ whole genome shotgun (WGS) entry which is preliminary data.</text>
</comment>
<dbReference type="PANTHER" id="PTHR46641:SF2">
    <property type="entry name" value="FMRFAMIDE RECEPTOR"/>
    <property type="match status" value="1"/>
</dbReference>
<dbReference type="SUPFAM" id="SSF81321">
    <property type="entry name" value="Family A G protein-coupled receptor-like"/>
    <property type="match status" value="1"/>
</dbReference>
<feature type="transmembrane region" description="Helical" evidence="5">
    <location>
        <begin position="46"/>
        <end position="71"/>
    </location>
</feature>
<keyword evidence="8" id="KW-1185">Reference proteome</keyword>
<dbReference type="PRINTS" id="PR00237">
    <property type="entry name" value="GPCRRHODOPSN"/>
</dbReference>
<keyword evidence="4 5" id="KW-0472">Membrane</keyword>
<evidence type="ECO:0000313" key="8">
    <source>
        <dbReference type="Proteomes" id="UP001634394"/>
    </source>
</evidence>
<organism evidence="7 8">
    <name type="scientific">Sinanodonta woodiana</name>
    <name type="common">Chinese pond mussel</name>
    <name type="synonym">Anodonta woodiana</name>
    <dbReference type="NCBI Taxonomy" id="1069815"/>
    <lineage>
        <taxon>Eukaryota</taxon>
        <taxon>Metazoa</taxon>
        <taxon>Spiralia</taxon>
        <taxon>Lophotrochozoa</taxon>
        <taxon>Mollusca</taxon>
        <taxon>Bivalvia</taxon>
        <taxon>Autobranchia</taxon>
        <taxon>Heteroconchia</taxon>
        <taxon>Palaeoheterodonta</taxon>
        <taxon>Unionida</taxon>
        <taxon>Unionoidea</taxon>
        <taxon>Unionidae</taxon>
        <taxon>Unioninae</taxon>
        <taxon>Sinanodonta</taxon>
    </lineage>
</organism>
<gene>
    <name evidence="7" type="ORF">ACJMK2_043840</name>
</gene>
<dbReference type="PANTHER" id="PTHR46641">
    <property type="entry name" value="FMRFAMIDE RECEPTOR-RELATED"/>
    <property type="match status" value="1"/>
</dbReference>
<comment type="subcellular location">
    <subcellularLocation>
        <location evidence="1">Membrane</location>
    </subcellularLocation>
</comment>
<evidence type="ECO:0000313" key="7">
    <source>
        <dbReference type="EMBL" id="KAL3866549.1"/>
    </source>
</evidence>
<dbReference type="Proteomes" id="UP001634394">
    <property type="component" value="Unassembled WGS sequence"/>
</dbReference>
<dbReference type="InterPro" id="IPR017452">
    <property type="entry name" value="GPCR_Rhodpsn_7TM"/>
</dbReference>
<feature type="transmembrane region" description="Helical" evidence="5">
    <location>
        <begin position="155"/>
        <end position="178"/>
    </location>
</feature>
<dbReference type="Pfam" id="PF00001">
    <property type="entry name" value="7tm_1"/>
    <property type="match status" value="1"/>
</dbReference>
<dbReference type="Gene3D" id="1.20.1070.10">
    <property type="entry name" value="Rhodopsin 7-helix transmembrane proteins"/>
    <property type="match status" value="1"/>
</dbReference>
<evidence type="ECO:0000256" key="1">
    <source>
        <dbReference type="ARBA" id="ARBA00004370"/>
    </source>
</evidence>
<proteinExistence type="predicted"/>
<keyword evidence="3 5" id="KW-1133">Transmembrane helix</keyword>
<accession>A0ABD3VY64</accession>
<feature type="transmembrane region" description="Helical" evidence="5">
    <location>
        <begin position="313"/>
        <end position="332"/>
    </location>
</feature>
<name>A0ABD3VY64_SINWO</name>
<evidence type="ECO:0000256" key="4">
    <source>
        <dbReference type="ARBA" id="ARBA00023136"/>
    </source>
</evidence>
<dbReference type="CDD" id="cd14978">
    <property type="entry name" value="7tmA_FMRFamide_R-like"/>
    <property type="match status" value="1"/>
</dbReference>
<feature type="transmembrane region" description="Helical" evidence="5">
    <location>
        <begin position="221"/>
        <end position="248"/>
    </location>
</feature>
<dbReference type="InterPro" id="IPR000276">
    <property type="entry name" value="GPCR_Rhodpsn"/>
</dbReference>
<protein>
    <recommendedName>
        <fullName evidence="6">G-protein coupled receptors family 1 profile domain-containing protein</fullName>
    </recommendedName>
</protein>
<evidence type="ECO:0000256" key="3">
    <source>
        <dbReference type="ARBA" id="ARBA00022989"/>
    </source>
</evidence>
<keyword evidence="2 5" id="KW-0812">Transmembrane</keyword>
<dbReference type="AlphaFoldDB" id="A0ABD3VY64"/>
<feature type="transmembrane region" description="Helical" evidence="5">
    <location>
        <begin position="83"/>
        <end position="102"/>
    </location>
</feature>
<dbReference type="GO" id="GO:0016020">
    <property type="term" value="C:membrane"/>
    <property type="evidence" value="ECO:0007669"/>
    <property type="project" value="UniProtKB-SubCell"/>
</dbReference>
<sequence length="445" mass="51699">MNSYINLSENYLNKSQDMEWYKDNLTLLTKNTSKPSANEAVTLVEYYLNGVLGISVIFLGLFGNLLTIAVLTRRTMKSSTNCFLTALALWDMMVLVSTLFLITLPQLSAKYSKTIFPYIVAYFYPLALVSQTTTVWITVSFTVERYIAVCHPLRAASMCTIARARIVIFMVSLVSFIYNLCRWFEYRIVTIEKVMDGNQKEITVSFEQTKLGSNKIYNEIYFLWMYLFIMFVIPLTTLAVLNTFLIRAVKRSQKQQRDMNVRQSRENNVTIMLISLVIVFMICQVPALIYNVAYSINYEIIKSTLPWQVLSSLRNFMVTFNSTINFILYCAFGQKFRQVFVHTFCKCFLNQDKSLTYHGTAFQAETNRKKYITMLKGKRPQHCAIELSSNITCNTVITKYSPTIHHKPSAETKHLLSNYQNGRYRQRLQDKNNCFSNMKEENKIF</sequence>
<feature type="transmembrane region" description="Helical" evidence="5">
    <location>
        <begin position="122"/>
        <end position="143"/>
    </location>
</feature>